<dbReference type="GO" id="GO:0005829">
    <property type="term" value="C:cytosol"/>
    <property type="evidence" value="ECO:0007669"/>
    <property type="project" value="TreeGrafter"/>
</dbReference>
<dbReference type="PANTHER" id="PTHR11787:SF4">
    <property type="entry name" value="CHM, RAB ESCORT PROTEIN 1"/>
    <property type="match status" value="1"/>
</dbReference>
<proteinExistence type="inferred from homology"/>
<keyword evidence="5" id="KW-1185">Reference proteome</keyword>
<protein>
    <recommendedName>
        <fullName evidence="2">Rab proteins geranylgeranyltransferase</fullName>
    </recommendedName>
</protein>
<dbReference type="InterPro" id="IPR036188">
    <property type="entry name" value="FAD/NAD-bd_sf"/>
</dbReference>
<dbReference type="GO" id="GO:0016192">
    <property type="term" value="P:vesicle-mediated transport"/>
    <property type="evidence" value="ECO:0007669"/>
    <property type="project" value="TreeGrafter"/>
</dbReference>
<dbReference type="GO" id="GO:0007264">
    <property type="term" value="P:small GTPase-mediated signal transduction"/>
    <property type="evidence" value="ECO:0007669"/>
    <property type="project" value="UniProtKB-UniRule"/>
</dbReference>
<dbReference type="InterPro" id="IPR018203">
    <property type="entry name" value="GDP_dissociation_inhibitor"/>
</dbReference>
<gene>
    <name evidence="4" type="primary">MRS6</name>
    <name evidence="4" type="ORF">HETSPECPRED_000926</name>
</gene>
<comment type="similarity">
    <text evidence="1 2">Belongs to the Rab GDI family.</text>
</comment>
<dbReference type="SUPFAM" id="SSF51905">
    <property type="entry name" value="FAD/NAD(P)-binding domain"/>
    <property type="match status" value="1"/>
</dbReference>
<dbReference type="Gene3D" id="1.10.405.10">
    <property type="entry name" value="Guanine Nucleotide Dissociation Inhibitor, domain 1"/>
    <property type="match status" value="1"/>
</dbReference>
<evidence type="ECO:0000256" key="2">
    <source>
        <dbReference type="PIRNR" id="PIRNR037514"/>
    </source>
</evidence>
<dbReference type="GO" id="GO:0016740">
    <property type="term" value="F:transferase activity"/>
    <property type="evidence" value="ECO:0007669"/>
    <property type="project" value="UniProtKB-KW"/>
</dbReference>
<dbReference type="GO" id="GO:0005968">
    <property type="term" value="C:Rab-protein geranylgeranyltransferase complex"/>
    <property type="evidence" value="ECO:0007669"/>
    <property type="project" value="TreeGrafter"/>
</dbReference>
<reference evidence="4" key="1">
    <citation type="submission" date="2021-03" db="EMBL/GenBank/DDBJ databases">
        <authorList>
            <person name="Tagirdzhanova G."/>
        </authorList>
    </citation>
    <scope>NUCLEOTIDE SEQUENCE</scope>
</reference>
<dbReference type="PRINTS" id="PR00891">
    <property type="entry name" value="RABGDIREP"/>
</dbReference>
<dbReference type="GO" id="GO:0005092">
    <property type="term" value="F:GDP-dissociation inhibitor activity"/>
    <property type="evidence" value="ECO:0007669"/>
    <property type="project" value="UniProtKB-UniRule"/>
</dbReference>
<sequence length="591" mass="63084">METLGETPWDVVLSGTGLSQSLLALALSRSAKKVLHVDQNEYYGGTEAALSLQEIEAWVEKVNDATRPSPFRNAILQKEEEQNSDPASSLGFSRAYSISLSPQLIYTRSNLLPALVSAKVHAQLEFLAVGSWWIYSKASDSRDLENGPTPDAPAGELRRIPGGREDVFSDKSIDLRSSRSLMKFLKLAADPQNHPAVLEAWGSKAFPEYLLSEFKISKSLQAPLLALTSSPHPAEQTLTSLAIPRIHQHLTSIGLFGPGFGAVLPRWGGLSEIAQVGCRAGAVGGGVYVLNKAIENFELVSKATEQEAPSGSDFPKPPLRLRLNGGEEIEAHLIVGSDEDLPQHEPSPAGPDTVQISQSIAIISSPLSSLFYLAAEGAPPPAATVVVFPTGSLDLDDILPTEKVPPVYLTVHSSDTGECPNGQSIIYGHTSLPQPHASTLLSLATQTLLNSIPPSPDPKPLILWTLLYTRFHHIPTSQNSPHCQSPSASSPSLPASATVSTPNGLPSYTSDSQIINLPPPPPGLAIDDSVLKSVREAWAKINGGDDGTFLLFEERTDLGEGEEADELGKDAAEEGLDPAGSDSQDRDGERE</sequence>
<dbReference type="Pfam" id="PF00996">
    <property type="entry name" value="GDI"/>
    <property type="match status" value="1"/>
</dbReference>
<dbReference type="OrthoDB" id="1923006at2759"/>
<evidence type="ECO:0000256" key="3">
    <source>
        <dbReference type="SAM" id="MobiDB-lite"/>
    </source>
</evidence>
<evidence type="ECO:0000313" key="5">
    <source>
        <dbReference type="Proteomes" id="UP000664521"/>
    </source>
</evidence>
<dbReference type="Gene3D" id="3.30.519.10">
    <property type="entry name" value="Guanine Nucleotide Dissociation Inhibitor, domain 2"/>
    <property type="match status" value="1"/>
</dbReference>
<dbReference type="Gene3D" id="3.50.50.60">
    <property type="entry name" value="FAD/NAD(P)-binding domain"/>
    <property type="match status" value="1"/>
</dbReference>
<dbReference type="Proteomes" id="UP000664521">
    <property type="component" value="Unassembled WGS sequence"/>
</dbReference>
<dbReference type="PIRSF" id="PIRSF037514">
    <property type="entry name" value="Rab_ger_ger_transf_A_fun"/>
    <property type="match status" value="1"/>
</dbReference>
<dbReference type="EMBL" id="CAJPDS010000011">
    <property type="protein sequence ID" value="CAF9912387.1"/>
    <property type="molecule type" value="Genomic_DNA"/>
</dbReference>
<dbReference type="SUPFAM" id="SSF54373">
    <property type="entry name" value="FAD-linked reductases, C-terminal domain"/>
    <property type="match status" value="1"/>
</dbReference>
<dbReference type="GO" id="GO:0005634">
    <property type="term" value="C:nucleus"/>
    <property type="evidence" value="ECO:0007669"/>
    <property type="project" value="TreeGrafter"/>
</dbReference>
<organism evidence="4 5">
    <name type="scientific">Heterodermia speciosa</name>
    <dbReference type="NCBI Taxonomy" id="116794"/>
    <lineage>
        <taxon>Eukaryota</taxon>
        <taxon>Fungi</taxon>
        <taxon>Dikarya</taxon>
        <taxon>Ascomycota</taxon>
        <taxon>Pezizomycotina</taxon>
        <taxon>Lecanoromycetes</taxon>
        <taxon>OSLEUM clade</taxon>
        <taxon>Lecanoromycetidae</taxon>
        <taxon>Caliciales</taxon>
        <taxon>Physciaceae</taxon>
        <taxon>Heterodermia</taxon>
    </lineage>
</organism>
<feature type="region of interest" description="Disordered" evidence="3">
    <location>
        <begin position="477"/>
        <end position="521"/>
    </location>
</feature>
<accession>A0A8H3EU62</accession>
<feature type="region of interest" description="Disordered" evidence="3">
    <location>
        <begin position="544"/>
        <end position="591"/>
    </location>
</feature>
<dbReference type="InterPro" id="IPR017230">
    <property type="entry name" value="Mrs6"/>
</dbReference>
<evidence type="ECO:0000313" key="4">
    <source>
        <dbReference type="EMBL" id="CAF9912387.1"/>
    </source>
</evidence>
<dbReference type="PANTHER" id="PTHR11787">
    <property type="entry name" value="RAB GDP-DISSOCIATION INHIBITOR"/>
    <property type="match status" value="1"/>
</dbReference>
<name>A0A8H3EU62_9LECA</name>
<feature type="region of interest" description="Disordered" evidence="3">
    <location>
        <begin position="141"/>
        <end position="161"/>
    </location>
</feature>
<feature type="compositionally biased region" description="Low complexity" evidence="3">
    <location>
        <begin position="485"/>
        <end position="497"/>
    </location>
</feature>
<comment type="caution">
    <text evidence="4">The sequence shown here is derived from an EMBL/GenBank/DDBJ whole genome shotgun (WGS) entry which is preliminary data.</text>
</comment>
<evidence type="ECO:0000256" key="1">
    <source>
        <dbReference type="ARBA" id="ARBA00005593"/>
    </source>
</evidence>
<feature type="compositionally biased region" description="Polar residues" evidence="3">
    <location>
        <begin position="498"/>
        <end position="515"/>
    </location>
</feature>
<dbReference type="AlphaFoldDB" id="A0A8H3EU62"/>